<dbReference type="WBParaSite" id="ASIM_0000554801-mRNA-1">
    <property type="protein sequence ID" value="ASIM_0000554801-mRNA-1"/>
    <property type="gene ID" value="ASIM_0000554801"/>
</dbReference>
<evidence type="ECO:0000313" key="6">
    <source>
        <dbReference type="EMBL" id="VDK25354.1"/>
    </source>
</evidence>
<evidence type="ECO:0000256" key="3">
    <source>
        <dbReference type="ARBA" id="ARBA00022692"/>
    </source>
</evidence>
<sequence length="70" mass="7304">MLGGLLWGLANSTAIMLTDTLGLALAMLIWKTVSCITGWAISRFGLFGINAAPPKSGLLNYLGLVLLVLG</sequence>
<evidence type="ECO:0000256" key="4">
    <source>
        <dbReference type="ARBA" id="ARBA00022989"/>
    </source>
</evidence>
<dbReference type="InterPro" id="IPR012435">
    <property type="entry name" value="TMEM144"/>
</dbReference>
<dbReference type="GO" id="GO:0015144">
    <property type="term" value="F:carbohydrate transmembrane transporter activity"/>
    <property type="evidence" value="ECO:0007669"/>
    <property type="project" value="InterPro"/>
</dbReference>
<proteinExistence type="inferred from homology"/>
<comment type="subcellular location">
    <subcellularLocation>
        <location evidence="1">Membrane</location>
        <topology evidence="1">Multi-pass membrane protein</topology>
    </subcellularLocation>
</comment>
<reference evidence="8" key="1">
    <citation type="submission" date="2017-02" db="UniProtKB">
        <authorList>
            <consortium name="WormBaseParasite"/>
        </authorList>
    </citation>
    <scope>IDENTIFICATION</scope>
</reference>
<accession>A0A0M3JD62</accession>
<evidence type="ECO:0000256" key="1">
    <source>
        <dbReference type="ARBA" id="ARBA00004141"/>
    </source>
</evidence>
<dbReference type="Proteomes" id="UP000267096">
    <property type="component" value="Unassembled WGS sequence"/>
</dbReference>
<keyword evidence="5" id="KW-0472">Membrane</keyword>
<evidence type="ECO:0000256" key="5">
    <source>
        <dbReference type="ARBA" id="ARBA00023136"/>
    </source>
</evidence>
<keyword evidence="4" id="KW-1133">Transmembrane helix</keyword>
<gene>
    <name evidence="6" type="ORF">ASIM_LOCUS5341</name>
</gene>
<keyword evidence="7" id="KW-1185">Reference proteome</keyword>
<reference evidence="6 7" key="2">
    <citation type="submission" date="2018-11" db="EMBL/GenBank/DDBJ databases">
        <authorList>
            <consortium name="Pathogen Informatics"/>
        </authorList>
    </citation>
    <scope>NUCLEOTIDE SEQUENCE [LARGE SCALE GENOMIC DNA]</scope>
</reference>
<protein>
    <submittedName>
        <fullName evidence="8">Transmembrane protein 144 (inferred by orthology to a human protein)</fullName>
    </submittedName>
</protein>
<dbReference type="InterPro" id="IPR010651">
    <property type="entry name" value="Sugar_transport"/>
</dbReference>
<name>A0A0M3JD62_ANISI</name>
<comment type="similarity">
    <text evidence="2">Belongs to the TMEM144 family.</text>
</comment>
<evidence type="ECO:0000256" key="2">
    <source>
        <dbReference type="ARBA" id="ARBA00005731"/>
    </source>
</evidence>
<dbReference type="PANTHER" id="PTHR16119:SF16">
    <property type="entry name" value="TRANSMEMBRANE PROTEIN 144 HOMOLOG"/>
    <property type="match status" value="1"/>
</dbReference>
<organism evidence="8">
    <name type="scientific">Anisakis simplex</name>
    <name type="common">Herring worm</name>
    <dbReference type="NCBI Taxonomy" id="6269"/>
    <lineage>
        <taxon>Eukaryota</taxon>
        <taxon>Metazoa</taxon>
        <taxon>Ecdysozoa</taxon>
        <taxon>Nematoda</taxon>
        <taxon>Chromadorea</taxon>
        <taxon>Rhabditida</taxon>
        <taxon>Spirurina</taxon>
        <taxon>Ascaridomorpha</taxon>
        <taxon>Ascaridoidea</taxon>
        <taxon>Anisakidae</taxon>
        <taxon>Anisakis</taxon>
        <taxon>Anisakis simplex complex</taxon>
    </lineage>
</organism>
<keyword evidence="3" id="KW-0812">Transmembrane</keyword>
<dbReference type="PANTHER" id="PTHR16119">
    <property type="entry name" value="TRANSMEMBRANE PROTEIN 144"/>
    <property type="match status" value="1"/>
</dbReference>
<dbReference type="GO" id="GO:0016020">
    <property type="term" value="C:membrane"/>
    <property type="evidence" value="ECO:0007669"/>
    <property type="project" value="UniProtKB-SubCell"/>
</dbReference>
<dbReference type="EMBL" id="UYRR01010332">
    <property type="protein sequence ID" value="VDK25354.1"/>
    <property type="molecule type" value="Genomic_DNA"/>
</dbReference>
<dbReference type="AlphaFoldDB" id="A0A0M3JD62"/>
<evidence type="ECO:0000313" key="8">
    <source>
        <dbReference type="WBParaSite" id="ASIM_0000554801-mRNA-1"/>
    </source>
</evidence>
<dbReference type="OrthoDB" id="426527at2759"/>
<dbReference type="Pfam" id="PF07857">
    <property type="entry name" value="TMEM144"/>
    <property type="match status" value="1"/>
</dbReference>
<evidence type="ECO:0000313" key="7">
    <source>
        <dbReference type="Proteomes" id="UP000267096"/>
    </source>
</evidence>